<dbReference type="EMBL" id="AY059935">
    <property type="protein sequence ID" value="AAL24417.1"/>
    <property type="molecule type" value="mRNA"/>
</dbReference>
<evidence type="ECO:0000313" key="2">
    <source>
        <dbReference type="EMBL" id="AAM10214.1"/>
    </source>
</evidence>
<evidence type="ECO:0000313" key="1">
    <source>
        <dbReference type="EMBL" id="AAL24417.1"/>
    </source>
</evidence>
<dbReference type="EMBL" id="AY081652">
    <property type="protein sequence ID" value="AAM10214.1"/>
    <property type="molecule type" value="mRNA"/>
</dbReference>
<dbReference type="IntAct" id="Q93Y03">
    <property type="interactions" value="1"/>
</dbReference>
<gene>
    <name evidence="2" type="ordered locus">At1g14640</name>
    <name evidence="1" type="ordered locus">At1g14640/T5E21.13</name>
</gene>
<proteinExistence type="evidence at transcript level"/>
<dbReference type="AlphaFoldDB" id="Q93Y03"/>
<reference evidence="2" key="2">
    <citation type="submission" date="2002-02" db="EMBL/GenBank/DDBJ databases">
        <authorList>
            <person name="Southwick A."/>
            <person name="Karlin-Neumann G."/>
            <person name="Nguyen M."/>
            <person name="Lam B."/>
            <person name="Miranda M."/>
            <person name="Palm C.J."/>
            <person name="Bowser L."/>
            <person name="Jones T."/>
            <person name="Banh J."/>
            <person name="Carninci P."/>
            <person name="Chen H."/>
            <person name="Cheuk R."/>
            <person name="Chung M.K."/>
            <person name="Hayashizaki Y."/>
            <person name="Ishida J."/>
            <person name="Kamiya A."/>
            <person name="Kawai J."/>
            <person name="Kim C."/>
            <person name="Lin J."/>
            <person name="Liu S.X."/>
            <person name="Narusaka M."/>
            <person name="Pham P.K."/>
            <person name="Sakano H."/>
            <person name="Sakurai T."/>
            <person name="Satou M."/>
            <person name="Seki M."/>
            <person name="Shinn P."/>
            <person name="Yamada K."/>
            <person name="Shinozaki K."/>
            <person name="Ecker J."/>
            <person name="Theologis A."/>
            <person name="Davis R.W."/>
        </authorList>
    </citation>
    <scope>NUCLEOTIDE SEQUENCE</scope>
</reference>
<organism evidence="1">
    <name type="scientific">Arabidopsis thaliana</name>
    <name type="common">Mouse-ear cress</name>
    <dbReference type="NCBI Taxonomy" id="3702"/>
    <lineage>
        <taxon>Eukaryota</taxon>
        <taxon>Viridiplantae</taxon>
        <taxon>Streptophyta</taxon>
        <taxon>Embryophyta</taxon>
        <taxon>Tracheophyta</taxon>
        <taxon>Spermatophyta</taxon>
        <taxon>Magnoliopsida</taxon>
        <taxon>eudicotyledons</taxon>
        <taxon>Gunneridae</taxon>
        <taxon>Pentapetalae</taxon>
        <taxon>rosids</taxon>
        <taxon>malvids</taxon>
        <taxon>Brassicales</taxon>
        <taxon>Brassicaceae</taxon>
        <taxon>Camelineae</taxon>
        <taxon>Arabidopsis</taxon>
    </lineage>
</organism>
<reference evidence="1" key="1">
    <citation type="submission" date="2001-10" db="EMBL/GenBank/DDBJ databases">
        <authorList>
            <person name="Nguyen M."/>
            <person name="Karlin-Neumann G."/>
            <person name="Southwick A."/>
            <person name="Lam B."/>
            <person name="Miranda M."/>
            <person name="Palm C.J."/>
            <person name="Bowser L."/>
            <person name="Jones T."/>
            <person name="Banh J."/>
            <person name="Carninci P."/>
            <person name="Chen H."/>
            <person name="Cheuk R."/>
            <person name="Chung M.K."/>
            <person name="Hayashizaki Y."/>
            <person name="Ishida J."/>
            <person name="Kamiya A."/>
            <person name="Kawai J."/>
            <person name="Kim C."/>
            <person name="Lin J."/>
            <person name="Liu S.X."/>
            <person name="Narusaka M."/>
            <person name="Pham P.K."/>
            <person name="Sakano H."/>
            <person name="Sakurai T."/>
            <person name="Satou M."/>
            <person name="Seki M."/>
            <person name="Shinn P."/>
            <person name="Yamada K."/>
            <person name="Shinozaki K."/>
            <person name="Ecker J."/>
            <person name="Theologis A."/>
            <person name="Davis R.W."/>
        </authorList>
    </citation>
    <scope>NUCLEOTIDE SEQUENCE</scope>
</reference>
<protein>
    <submittedName>
        <fullName evidence="1">Putative pre-mRNA splicing factor SF3a</fullName>
    </submittedName>
</protein>
<sequence>MPFTSTSSLNTVLRIKTELRVLMIQMVLQIPNLILELLMSLKLVIHNPTFRLNLGFLLSLWKLRNLRSIQLDFLKGSRVKSLILLSSQHSLWHGMGNRF</sequence>
<name>Q93Y03_ARATH</name>
<accession>Q93Y03</accession>